<name>A0A310SKA5_9HYME</name>
<evidence type="ECO:0000313" key="3">
    <source>
        <dbReference type="Proteomes" id="UP000250275"/>
    </source>
</evidence>
<proteinExistence type="predicted"/>
<sequence length="229" mass="25655">MKRGVTQLYLAIFVFRIWATPGHDILVQLGCVFFPISPLRPEIEPSSYGIHSPYVGLVKESVLRLGRARQRFQLSEKLVGSVLGTRLITDAIHAYFFAEHPGANRLFHVSQPYFGPLVTAPRVNAHVPARFLREKKRIFSGPWSHVSGTMARWEIMRRVNGNVAGRPILAEDIPKREAPTTRASPPYEIHLGLRAKLPKVRPTKETRRRVAKSAGVLTSATNVGPPAIW</sequence>
<feature type="chain" id="PRO_5016252102" evidence="1">
    <location>
        <begin position="20"/>
        <end position="229"/>
    </location>
</feature>
<evidence type="ECO:0000256" key="1">
    <source>
        <dbReference type="SAM" id="SignalP"/>
    </source>
</evidence>
<accession>A0A310SKA5</accession>
<evidence type="ECO:0000313" key="2">
    <source>
        <dbReference type="EMBL" id="OAD54105.1"/>
    </source>
</evidence>
<protein>
    <submittedName>
        <fullName evidence="2">Uncharacterized protein</fullName>
    </submittedName>
</protein>
<organism evidence="2 3">
    <name type="scientific">Eufriesea mexicana</name>
    <dbReference type="NCBI Taxonomy" id="516756"/>
    <lineage>
        <taxon>Eukaryota</taxon>
        <taxon>Metazoa</taxon>
        <taxon>Ecdysozoa</taxon>
        <taxon>Arthropoda</taxon>
        <taxon>Hexapoda</taxon>
        <taxon>Insecta</taxon>
        <taxon>Pterygota</taxon>
        <taxon>Neoptera</taxon>
        <taxon>Endopterygota</taxon>
        <taxon>Hymenoptera</taxon>
        <taxon>Apocrita</taxon>
        <taxon>Aculeata</taxon>
        <taxon>Apoidea</taxon>
        <taxon>Anthophila</taxon>
        <taxon>Apidae</taxon>
        <taxon>Eufriesea</taxon>
    </lineage>
</organism>
<gene>
    <name evidence="2" type="ORF">WN48_08334</name>
</gene>
<keyword evidence="1" id="KW-0732">Signal</keyword>
<dbReference type="AlphaFoldDB" id="A0A310SKA5"/>
<feature type="signal peptide" evidence="1">
    <location>
        <begin position="1"/>
        <end position="19"/>
    </location>
</feature>
<reference evidence="2 3" key="1">
    <citation type="submission" date="2015-07" db="EMBL/GenBank/DDBJ databases">
        <title>The genome of Eufriesea mexicana.</title>
        <authorList>
            <person name="Pan H."/>
            <person name="Kapheim K."/>
        </authorList>
    </citation>
    <scope>NUCLEOTIDE SEQUENCE [LARGE SCALE GENOMIC DNA]</scope>
    <source>
        <strain evidence="2">0111107269</strain>
        <tissue evidence="2">Whole body</tissue>
    </source>
</reference>
<keyword evidence="3" id="KW-1185">Reference proteome</keyword>
<dbReference type="EMBL" id="KQ765174">
    <property type="protein sequence ID" value="OAD54105.1"/>
    <property type="molecule type" value="Genomic_DNA"/>
</dbReference>
<dbReference type="Proteomes" id="UP000250275">
    <property type="component" value="Unassembled WGS sequence"/>
</dbReference>